<reference evidence="1 2" key="1">
    <citation type="submission" date="2015-02" db="EMBL/GenBank/DDBJ databases">
        <authorList>
            <person name="Ju K.-S."/>
            <person name="Doroghazi J.R."/>
            <person name="Metcalf W."/>
        </authorList>
    </citation>
    <scope>NUCLEOTIDE SEQUENCE [LARGE SCALE GENOMIC DNA]</scope>
    <source>
        <strain evidence="1 2">NRRL ISP-5550</strain>
    </source>
</reference>
<comment type="caution">
    <text evidence="1">The sequence shown here is derived from an EMBL/GenBank/DDBJ whole genome shotgun (WGS) entry which is preliminary data.</text>
</comment>
<organism evidence="1 2">
    <name type="scientific">Streptomyces katrae</name>
    <dbReference type="NCBI Taxonomy" id="68223"/>
    <lineage>
        <taxon>Bacteria</taxon>
        <taxon>Bacillati</taxon>
        <taxon>Actinomycetota</taxon>
        <taxon>Actinomycetes</taxon>
        <taxon>Kitasatosporales</taxon>
        <taxon>Streptomycetaceae</taxon>
        <taxon>Streptomyces</taxon>
    </lineage>
</organism>
<keyword evidence="2" id="KW-1185">Reference proteome</keyword>
<name>A0A0F4JSF1_9ACTN</name>
<accession>A0A0F4JSF1</accession>
<evidence type="ECO:0000313" key="2">
    <source>
        <dbReference type="Proteomes" id="UP000033551"/>
    </source>
</evidence>
<dbReference type="EMBL" id="JZWV01000119">
    <property type="protein sequence ID" value="KJY37095.1"/>
    <property type="molecule type" value="Genomic_DNA"/>
</dbReference>
<protein>
    <submittedName>
        <fullName evidence="1">Uncharacterized protein</fullName>
    </submittedName>
</protein>
<sequence>MSSPSDLAAEFLPEPTKPLAVALYEAGQFGLDPDGLRFHCFPPWGDAGCFASASRFFTMVRVSTVVKDDGRAARSSPSVIQAAAAEIWSSSATAQSTCHHLPRTLLMACPALGTLWQPPQGVPEPSASLGPLE</sequence>
<dbReference type="Proteomes" id="UP000033551">
    <property type="component" value="Unassembled WGS sequence"/>
</dbReference>
<evidence type="ECO:0000313" key="1">
    <source>
        <dbReference type="EMBL" id="KJY37095.1"/>
    </source>
</evidence>
<gene>
    <name evidence="1" type="ORF">VR44_06520</name>
</gene>
<dbReference type="AlphaFoldDB" id="A0A0F4JSF1"/>
<proteinExistence type="predicted"/>